<dbReference type="Proteomes" id="UP000243024">
    <property type="component" value="Unassembled WGS sequence"/>
</dbReference>
<proteinExistence type="predicted"/>
<dbReference type="RefSeq" id="WP_066199856.1">
    <property type="nucleotide sequence ID" value="NZ_CBCSAS010000015.1"/>
</dbReference>
<evidence type="ECO:0000313" key="2">
    <source>
        <dbReference type="EMBL" id="PTQ54873.1"/>
    </source>
</evidence>
<evidence type="ECO:0000313" key="3">
    <source>
        <dbReference type="Proteomes" id="UP000243024"/>
    </source>
</evidence>
<keyword evidence="3" id="KW-1185">Reference proteome</keyword>
<dbReference type="EMBL" id="JXBB01000012">
    <property type="protein sequence ID" value="OAR04646.1"/>
    <property type="molecule type" value="Genomic_DNA"/>
</dbReference>
<dbReference type="STRING" id="1484.SA87_08920"/>
<gene>
    <name evidence="2" type="ORF">HSCHL_1816</name>
    <name evidence="1" type="ORF">SA87_08920</name>
</gene>
<dbReference type="Proteomes" id="UP000244180">
    <property type="component" value="Unassembled WGS sequence"/>
</dbReference>
<reference evidence="2 4" key="2">
    <citation type="submission" date="2017-08" db="EMBL/GenBank/DDBJ databases">
        <title>Burning lignite coal seam in the remote Altai Mountains harbors a hydrogen-driven thermophilic microbial community.</title>
        <authorList>
            <person name="Kadnikov V.V."/>
            <person name="Mardanov A.V."/>
            <person name="Ivasenko D."/>
            <person name="Beletsky A.V."/>
            <person name="Karnachuk O.V."/>
            <person name="Ravin N.V."/>
        </authorList>
    </citation>
    <scope>NUCLEOTIDE SEQUENCE [LARGE SCALE GENOMIC DNA]</scope>
    <source>
        <strain evidence="2">AL33</strain>
    </source>
</reference>
<sequence length="133" mass="14637">MRRSWRRLLASALAALFSVTFGLGVVLTALPAGGARAAPTPELDVNSEVRHGKVYLEFRCRHFRLAAPDPTAPKRYGEGHIVLTVDGREVARLDRRVFVVEGLKPGAHAFRAELVHRDGSPYGVVREWTVAVP</sequence>
<dbReference type="AlphaFoldDB" id="A0A179IPN7"/>
<comment type="caution">
    <text evidence="1">The sequence shown here is derived from an EMBL/GenBank/DDBJ whole genome shotgun (WGS) entry which is preliminary data.</text>
</comment>
<organism evidence="1 3">
    <name type="scientific">Hydrogenibacillus schlegelii</name>
    <name type="common">Bacillus schlegelii</name>
    <dbReference type="NCBI Taxonomy" id="1484"/>
    <lineage>
        <taxon>Bacteria</taxon>
        <taxon>Bacillati</taxon>
        <taxon>Bacillota</taxon>
        <taxon>Bacilli</taxon>
        <taxon>Bacillales</taxon>
        <taxon>Bacillales Family X. Incertae Sedis</taxon>
        <taxon>Hydrogenibacillus</taxon>
    </lineage>
</organism>
<accession>A0A179IPN7</accession>
<evidence type="ECO:0008006" key="5">
    <source>
        <dbReference type="Google" id="ProtNLM"/>
    </source>
</evidence>
<protein>
    <recommendedName>
        <fullName evidence="5">Copper resistance protein CopC</fullName>
    </recommendedName>
</protein>
<dbReference type="EMBL" id="PEBV01000001">
    <property type="protein sequence ID" value="PTQ54873.1"/>
    <property type="molecule type" value="Genomic_DNA"/>
</dbReference>
<dbReference type="OrthoDB" id="2968672at2"/>
<reference evidence="1 3" key="1">
    <citation type="submission" date="2015-09" db="EMBL/GenBank/DDBJ databases">
        <title>Draft genome sequence of Hydrogenibacillus schlegelii DSM 2000.</title>
        <authorList>
            <person name="Hemp J."/>
        </authorList>
    </citation>
    <scope>NUCLEOTIDE SEQUENCE [LARGE SCALE GENOMIC DNA]</scope>
    <source>
        <strain evidence="1 3">MA 48</strain>
    </source>
</reference>
<evidence type="ECO:0000313" key="4">
    <source>
        <dbReference type="Proteomes" id="UP000244180"/>
    </source>
</evidence>
<name>A0A179IPN7_HYDSH</name>
<evidence type="ECO:0000313" key="1">
    <source>
        <dbReference type="EMBL" id="OAR04646.1"/>
    </source>
</evidence>